<keyword evidence="2" id="KW-1185">Reference proteome</keyword>
<reference evidence="1 2" key="1">
    <citation type="submission" date="2024-09" db="EMBL/GenBank/DDBJ databases">
        <title>Chromosome-scale assembly of Riccia sorocarpa.</title>
        <authorList>
            <person name="Paukszto L."/>
        </authorList>
    </citation>
    <scope>NUCLEOTIDE SEQUENCE [LARGE SCALE GENOMIC DNA]</scope>
    <source>
        <strain evidence="1">LP-2024</strain>
        <tissue evidence="1">Aerial parts of the thallus</tissue>
    </source>
</reference>
<dbReference type="EMBL" id="JBJQOH010000007">
    <property type="protein sequence ID" value="KAL3680561.1"/>
    <property type="molecule type" value="Genomic_DNA"/>
</dbReference>
<dbReference type="Proteomes" id="UP001633002">
    <property type="component" value="Unassembled WGS sequence"/>
</dbReference>
<dbReference type="AlphaFoldDB" id="A0ABD3GRW5"/>
<evidence type="ECO:0000313" key="1">
    <source>
        <dbReference type="EMBL" id="KAL3680561.1"/>
    </source>
</evidence>
<gene>
    <name evidence="1" type="ORF">R1sor_023517</name>
</gene>
<name>A0ABD3GRW5_9MARC</name>
<proteinExistence type="predicted"/>
<organism evidence="1 2">
    <name type="scientific">Riccia sorocarpa</name>
    <dbReference type="NCBI Taxonomy" id="122646"/>
    <lineage>
        <taxon>Eukaryota</taxon>
        <taxon>Viridiplantae</taxon>
        <taxon>Streptophyta</taxon>
        <taxon>Embryophyta</taxon>
        <taxon>Marchantiophyta</taxon>
        <taxon>Marchantiopsida</taxon>
        <taxon>Marchantiidae</taxon>
        <taxon>Marchantiales</taxon>
        <taxon>Ricciaceae</taxon>
        <taxon>Riccia</taxon>
    </lineage>
</organism>
<comment type="caution">
    <text evidence="1">The sequence shown here is derived from an EMBL/GenBank/DDBJ whole genome shotgun (WGS) entry which is preliminary data.</text>
</comment>
<evidence type="ECO:0000313" key="2">
    <source>
        <dbReference type="Proteomes" id="UP001633002"/>
    </source>
</evidence>
<sequence length="100" mass="11350">MWLRPSLQFLHLEQVPSPTPIFRALDPEKKPLWRSLHSQTFIELEVPGAVAVARDVFNVPLLRGDMGPSLEDVGRVAMAATGVSRRDSPRFMVRRLFGRK</sequence>
<protein>
    <submittedName>
        <fullName evidence="1">Uncharacterized protein</fullName>
    </submittedName>
</protein>
<accession>A0ABD3GRW5</accession>